<evidence type="ECO:0000313" key="2">
    <source>
        <dbReference type="Proteomes" id="UP001174909"/>
    </source>
</evidence>
<dbReference type="InterPro" id="IPR011008">
    <property type="entry name" value="Dimeric_a/b-barrel"/>
</dbReference>
<dbReference type="AlphaFoldDB" id="A0AA35RK76"/>
<accession>A0AA35RK76</accession>
<dbReference type="Proteomes" id="UP001174909">
    <property type="component" value="Unassembled WGS sequence"/>
</dbReference>
<proteinExistence type="predicted"/>
<name>A0AA35RK76_GEOBA</name>
<protein>
    <recommendedName>
        <fullName evidence="3">YCII-related domain-containing protein</fullName>
    </recommendedName>
</protein>
<dbReference type="EMBL" id="CASHTH010001231">
    <property type="protein sequence ID" value="CAI8013033.1"/>
    <property type="molecule type" value="Genomic_DNA"/>
</dbReference>
<gene>
    <name evidence="1" type="ORF">GBAR_LOCUS8307</name>
</gene>
<dbReference type="SUPFAM" id="SSF54909">
    <property type="entry name" value="Dimeric alpha+beta barrel"/>
    <property type="match status" value="1"/>
</dbReference>
<sequence length="101" mass="11000">MQMMQEKAATPEDMQVQMQAWMEWAGRCGEGLLEMGGPMVGNLKLTNEGGFPSDKNVVGYSVLQAEDMAGAQAMLEGHPHLGLDSSCEIETHEVMQMPDKA</sequence>
<evidence type="ECO:0000313" key="1">
    <source>
        <dbReference type="EMBL" id="CAI8013033.1"/>
    </source>
</evidence>
<evidence type="ECO:0008006" key="3">
    <source>
        <dbReference type="Google" id="ProtNLM"/>
    </source>
</evidence>
<organism evidence="1 2">
    <name type="scientific">Geodia barretti</name>
    <name type="common">Barrett's horny sponge</name>
    <dbReference type="NCBI Taxonomy" id="519541"/>
    <lineage>
        <taxon>Eukaryota</taxon>
        <taxon>Metazoa</taxon>
        <taxon>Porifera</taxon>
        <taxon>Demospongiae</taxon>
        <taxon>Heteroscleromorpha</taxon>
        <taxon>Tetractinellida</taxon>
        <taxon>Astrophorina</taxon>
        <taxon>Geodiidae</taxon>
        <taxon>Geodia</taxon>
    </lineage>
</organism>
<keyword evidence="2" id="KW-1185">Reference proteome</keyword>
<reference evidence="1" key="1">
    <citation type="submission" date="2023-03" db="EMBL/GenBank/DDBJ databases">
        <authorList>
            <person name="Steffen K."/>
            <person name="Cardenas P."/>
        </authorList>
    </citation>
    <scope>NUCLEOTIDE SEQUENCE</scope>
</reference>
<comment type="caution">
    <text evidence="1">The sequence shown here is derived from an EMBL/GenBank/DDBJ whole genome shotgun (WGS) entry which is preliminary data.</text>
</comment>